<evidence type="ECO:0000313" key="2">
    <source>
        <dbReference type="Proteomes" id="UP000664857"/>
    </source>
</evidence>
<keyword evidence="2" id="KW-1185">Reference proteome</keyword>
<comment type="caution">
    <text evidence="1">The sequence shown here is derived from an EMBL/GenBank/DDBJ whole genome shotgun (WGS) entry which is preliminary data.</text>
</comment>
<dbReference type="InterPro" id="IPR018743">
    <property type="entry name" value="DUF2292"/>
</dbReference>
<evidence type="ECO:0000313" key="1">
    <source>
        <dbReference type="EMBL" id="MBO0476171.1"/>
    </source>
</evidence>
<accession>A0ABS3HRB9</accession>
<dbReference type="Pfam" id="PF10055">
    <property type="entry name" value="DUF2292"/>
    <property type="match status" value="1"/>
</dbReference>
<dbReference type="EMBL" id="JAFLVX010000011">
    <property type="protein sequence ID" value="MBO0476171.1"/>
    <property type="molecule type" value="Genomic_DNA"/>
</dbReference>
<organism evidence="1 2">
    <name type="scientific">Candidatus Vagococcus giribetii</name>
    <dbReference type="NCBI Taxonomy" id="2230876"/>
    <lineage>
        <taxon>Bacteria</taxon>
        <taxon>Bacillati</taxon>
        <taxon>Bacillota</taxon>
        <taxon>Bacilli</taxon>
        <taxon>Lactobacillales</taxon>
        <taxon>Enterococcaceae</taxon>
        <taxon>Vagococcus</taxon>
    </lineage>
</organism>
<dbReference type="Proteomes" id="UP000664857">
    <property type="component" value="Unassembled WGS sequence"/>
</dbReference>
<name>A0ABS3HRB9_9ENTE</name>
<proteinExistence type="predicted"/>
<dbReference type="RefSeq" id="WP_206965088.1">
    <property type="nucleotide sequence ID" value="NZ_JAFLVX010000011.1"/>
</dbReference>
<gene>
    <name evidence="1" type="ORF">DOK76_03755</name>
</gene>
<reference evidence="1 2" key="1">
    <citation type="submission" date="2021-03" db="EMBL/GenBank/DDBJ databases">
        <title>Enterococcal diversity collection.</title>
        <authorList>
            <person name="Gilmore M.S."/>
            <person name="Schwartzman J."/>
            <person name="Van Tyne D."/>
            <person name="Martin M."/>
            <person name="Earl A.M."/>
            <person name="Manson A.L."/>
            <person name="Straub T."/>
            <person name="Salamzade R."/>
            <person name="Saavedra J."/>
            <person name="Lebreton F."/>
            <person name="Prichula J."/>
            <person name="Schaufler K."/>
            <person name="Gaca A."/>
            <person name="Sgardioli B."/>
            <person name="Wagenaar J."/>
            <person name="Strong T."/>
        </authorList>
    </citation>
    <scope>NUCLEOTIDE SEQUENCE [LARGE SCALE GENOMIC DNA]</scope>
    <source>
        <strain evidence="1 2">DIV0080</strain>
    </source>
</reference>
<sequence length="44" mass="5013">MDKIYIDSKGKNTTVEVPKYGEITLVIQDGKVMRLETKTTQKLV</sequence>
<protein>
    <submittedName>
        <fullName evidence="1">DUF2292 domain-containing protein</fullName>
    </submittedName>
</protein>